<protein>
    <recommendedName>
        <fullName evidence="2">TUG ubiquitin-like domain-containing protein</fullName>
    </recommendedName>
</protein>
<evidence type="ECO:0000313" key="3">
    <source>
        <dbReference type="EMBL" id="KAG0715841.1"/>
    </source>
</evidence>
<dbReference type="InterPro" id="IPR029071">
    <property type="entry name" value="Ubiquitin-like_domsf"/>
</dbReference>
<evidence type="ECO:0000256" key="1">
    <source>
        <dbReference type="SAM" id="Phobius"/>
    </source>
</evidence>
<dbReference type="Proteomes" id="UP000770661">
    <property type="component" value="Unassembled WGS sequence"/>
</dbReference>
<dbReference type="Pfam" id="PF11470">
    <property type="entry name" value="TUG-UBL1"/>
    <property type="match status" value="1"/>
</dbReference>
<dbReference type="InterPro" id="IPR021569">
    <property type="entry name" value="TUG-UBL1"/>
</dbReference>
<keyword evidence="1" id="KW-0812">Transmembrane</keyword>
<evidence type="ECO:0000259" key="2">
    <source>
        <dbReference type="Pfam" id="PF11470"/>
    </source>
</evidence>
<feature type="transmembrane region" description="Helical" evidence="1">
    <location>
        <begin position="90"/>
        <end position="113"/>
    </location>
</feature>
<dbReference type="SUPFAM" id="SSF54236">
    <property type="entry name" value="Ubiquitin-like"/>
    <property type="match status" value="1"/>
</dbReference>
<evidence type="ECO:0000313" key="4">
    <source>
        <dbReference type="Proteomes" id="UP000770661"/>
    </source>
</evidence>
<gene>
    <name evidence="3" type="ORF">GWK47_011008</name>
</gene>
<sequence length="165" mass="18647">MKITVWSILSGRLSGHLVLHLPPTHTLKKVLEAYCTHKGASVSAEYVMRNRDNHILSLNKTLRQAGLENGDTLMIGLLSDEKQTFSFGSWYFVTFAAFIIGILGLGCVVWLCVQVLPSPRQSKTGITSDLKIRIFVLLHRYRQRQILPLSESITPWAMPIRRKTS</sequence>
<dbReference type="OrthoDB" id="6372431at2759"/>
<keyword evidence="1" id="KW-1133">Transmembrane helix</keyword>
<dbReference type="CDD" id="cd01763">
    <property type="entry name" value="Ubl_SUMO_like"/>
    <property type="match status" value="1"/>
</dbReference>
<dbReference type="Gene3D" id="3.10.20.90">
    <property type="entry name" value="Phosphatidylinositol 3-kinase Catalytic Subunit, Chain A, domain 1"/>
    <property type="match status" value="1"/>
</dbReference>
<accession>A0A8J4Y326</accession>
<proteinExistence type="predicted"/>
<dbReference type="AlphaFoldDB" id="A0A8J4Y326"/>
<feature type="domain" description="TUG ubiquitin-like" evidence="2">
    <location>
        <begin position="21"/>
        <end position="74"/>
    </location>
</feature>
<organism evidence="3 4">
    <name type="scientific">Chionoecetes opilio</name>
    <name type="common">Atlantic snow crab</name>
    <name type="synonym">Cancer opilio</name>
    <dbReference type="NCBI Taxonomy" id="41210"/>
    <lineage>
        <taxon>Eukaryota</taxon>
        <taxon>Metazoa</taxon>
        <taxon>Ecdysozoa</taxon>
        <taxon>Arthropoda</taxon>
        <taxon>Crustacea</taxon>
        <taxon>Multicrustacea</taxon>
        <taxon>Malacostraca</taxon>
        <taxon>Eumalacostraca</taxon>
        <taxon>Eucarida</taxon>
        <taxon>Decapoda</taxon>
        <taxon>Pleocyemata</taxon>
        <taxon>Brachyura</taxon>
        <taxon>Eubrachyura</taxon>
        <taxon>Majoidea</taxon>
        <taxon>Majidae</taxon>
        <taxon>Chionoecetes</taxon>
    </lineage>
</organism>
<name>A0A8J4Y326_CHIOP</name>
<reference evidence="3" key="1">
    <citation type="submission" date="2020-07" db="EMBL/GenBank/DDBJ databases">
        <title>The High-quality genome of the commercially important snow crab, Chionoecetes opilio.</title>
        <authorList>
            <person name="Jeong J.-H."/>
            <person name="Ryu S."/>
        </authorList>
    </citation>
    <scope>NUCLEOTIDE SEQUENCE</scope>
    <source>
        <strain evidence="3">MADBK_172401_WGS</strain>
        <tissue evidence="3">Digestive gland</tissue>
    </source>
</reference>
<dbReference type="EMBL" id="JACEEZ010019298">
    <property type="protein sequence ID" value="KAG0715841.1"/>
    <property type="molecule type" value="Genomic_DNA"/>
</dbReference>
<comment type="caution">
    <text evidence="3">The sequence shown here is derived from an EMBL/GenBank/DDBJ whole genome shotgun (WGS) entry which is preliminary data.</text>
</comment>
<keyword evidence="4" id="KW-1185">Reference proteome</keyword>
<keyword evidence="1" id="KW-0472">Membrane</keyword>